<organism evidence="3 4">
    <name type="scientific">Actinomadura barringtoniae</name>
    <dbReference type="NCBI Taxonomy" id="1427535"/>
    <lineage>
        <taxon>Bacteria</taxon>
        <taxon>Bacillati</taxon>
        <taxon>Actinomycetota</taxon>
        <taxon>Actinomycetes</taxon>
        <taxon>Streptosporangiales</taxon>
        <taxon>Thermomonosporaceae</taxon>
        <taxon>Actinomadura</taxon>
    </lineage>
</organism>
<feature type="signal peptide" evidence="2">
    <location>
        <begin position="1"/>
        <end position="21"/>
    </location>
</feature>
<dbReference type="EMBL" id="JAGEOJ010000005">
    <property type="protein sequence ID" value="MBO2448386.1"/>
    <property type="molecule type" value="Genomic_DNA"/>
</dbReference>
<keyword evidence="4" id="KW-1185">Reference proteome</keyword>
<protein>
    <recommendedName>
        <fullName evidence="5">Nuclear transport factor 2 family protein</fullName>
    </recommendedName>
</protein>
<evidence type="ECO:0008006" key="5">
    <source>
        <dbReference type="Google" id="ProtNLM"/>
    </source>
</evidence>
<dbReference type="RefSeq" id="WP_208256019.1">
    <property type="nucleotide sequence ID" value="NZ_JAGEOJ010000005.1"/>
</dbReference>
<gene>
    <name evidence="3" type="ORF">J4573_14885</name>
</gene>
<proteinExistence type="predicted"/>
<feature type="region of interest" description="Disordered" evidence="1">
    <location>
        <begin position="22"/>
        <end position="50"/>
    </location>
</feature>
<accession>A0A939T1W0</accession>
<comment type="caution">
    <text evidence="3">The sequence shown here is derived from an EMBL/GenBank/DDBJ whole genome shotgun (WGS) entry which is preliminary data.</text>
</comment>
<dbReference type="AlphaFoldDB" id="A0A939T1W0"/>
<sequence>MRLRLVAASAVAVLVVVPALASCSGDSGSKQPPVTEEPNSRPTAPPLPPKQARAARMVVFNFLRGVGSGNAKVCGLLAPEYQRITFGKPGGCSAGFGAARKRFRPKDLTALRTVIVPTGEAGPGLGDYTVRFEDLKWKGDPARPGGVLAAVFTLHQTGKTWRIVG</sequence>
<dbReference type="PROSITE" id="PS51257">
    <property type="entry name" value="PROKAR_LIPOPROTEIN"/>
    <property type="match status" value="1"/>
</dbReference>
<feature type="chain" id="PRO_5036945501" description="Nuclear transport factor 2 family protein" evidence="2">
    <location>
        <begin position="22"/>
        <end position="165"/>
    </location>
</feature>
<evidence type="ECO:0000313" key="4">
    <source>
        <dbReference type="Proteomes" id="UP000669179"/>
    </source>
</evidence>
<name>A0A939T1W0_9ACTN</name>
<dbReference type="Proteomes" id="UP000669179">
    <property type="component" value="Unassembled WGS sequence"/>
</dbReference>
<reference evidence="3" key="1">
    <citation type="submission" date="2021-03" db="EMBL/GenBank/DDBJ databases">
        <authorList>
            <person name="Kanchanasin P."/>
            <person name="Saeng-In P."/>
            <person name="Phongsopitanun W."/>
            <person name="Yuki M."/>
            <person name="Kudo T."/>
            <person name="Ohkuma M."/>
            <person name="Tanasupawat S."/>
        </authorList>
    </citation>
    <scope>NUCLEOTIDE SEQUENCE</scope>
    <source>
        <strain evidence="3">GKU 128</strain>
    </source>
</reference>
<evidence type="ECO:0000256" key="2">
    <source>
        <dbReference type="SAM" id="SignalP"/>
    </source>
</evidence>
<keyword evidence="2" id="KW-0732">Signal</keyword>
<evidence type="ECO:0000256" key="1">
    <source>
        <dbReference type="SAM" id="MobiDB-lite"/>
    </source>
</evidence>
<evidence type="ECO:0000313" key="3">
    <source>
        <dbReference type="EMBL" id="MBO2448386.1"/>
    </source>
</evidence>